<evidence type="ECO:0000313" key="7">
    <source>
        <dbReference type="EMBL" id="GAA1670302.1"/>
    </source>
</evidence>
<feature type="transmembrane region" description="Helical" evidence="5">
    <location>
        <begin position="35"/>
        <end position="52"/>
    </location>
</feature>
<evidence type="ECO:0000256" key="1">
    <source>
        <dbReference type="ARBA" id="ARBA00004651"/>
    </source>
</evidence>
<feature type="transmembrane region" description="Helical" evidence="5">
    <location>
        <begin position="72"/>
        <end position="93"/>
    </location>
</feature>
<dbReference type="Proteomes" id="UP001500618">
    <property type="component" value="Unassembled WGS sequence"/>
</dbReference>
<reference evidence="7 8" key="1">
    <citation type="journal article" date="2019" name="Int. J. Syst. Evol. Microbiol.">
        <title>The Global Catalogue of Microorganisms (GCM) 10K type strain sequencing project: providing services to taxonomists for standard genome sequencing and annotation.</title>
        <authorList>
            <consortium name="The Broad Institute Genomics Platform"/>
            <consortium name="The Broad Institute Genome Sequencing Center for Infectious Disease"/>
            <person name="Wu L."/>
            <person name="Ma J."/>
        </authorList>
    </citation>
    <scope>NUCLEOTIDE SEQUENCE [LARGE SCALE GENOMIC DNA]</scope>
    <source>
        <strain evidence="7 8">JCM 14718</strain>
    </source>
</reference>
<evidence type="ECO:0000256" key="2">
    <source>
        <dbReference type="ARBA" id="ARBA00022692"/>
    </source>
</evidence>
<sequence length="566" mass="61356">MTAVVSGTAGDVSGGWTRGLWHRQLDHYPSTGKRMLYLSIVVIATVVLYYELYVGGAVAPAIIAHYHMSFPYYVYISVFGNLIGAFASIVAGLADRWGRANLVAYGLAVTGVLILFALPNAPDKLTYGIVFAVVSFVEGIVLVATPALVRDFSPQLGRASAMGFWTLGPVVGSLVLSEVSSNTIGFLPDWQSQFIICGIAGLVVFVVALFGLRELSPRLRDQLMVSLRDRQLVEAKAKGIDINQSLRNPWRQMLHLDIIGSAFAIAVFLIIYYTAVGFFTIYFTTLFGYSLAEANGLGNWFWAFDALALIVVGIVSDLTKVRKPFMIFGAIGSVVMTIVFADRVHHPETSYYTFVWIISIMAVFLAIAYAPWMASFTETVERRNPALTATGLAVWGWIVRIVVAVSIAAIPFVISSMTPLVQYGAQVQELSTKYAPQLATLKAIDPATLAALSANPQDTAAATKAVGEIATAQHVDAATAVGKLQAVAAVPKADLTFLQTYGPQVAGAAATTRGQWQNWWWVCVGGEIVFIPLIFVMAGRWSPRRAREDAAAHQKQVEEELALLKS</sequence>
<dbReference type="CDD" id="cd06174">
    <property type="entry name" value="MFS"/>
    <property type="match status" value="1"/>
</dbReference>
<keyword evidence="3 5" id="KW-1133">Transmembrane helix</keyword>
<keyword evidence="2 5" id="KW-0812">Transmembrane</keyword>
<dbReference type="InterPro" id="IPR036259">
    <property type="entry name" value="MFS_trans_sf"/>
</dbReference>
<dbReference type="SUPFAM" id="SSF103473">
    <property type="entry name" value="MFS general substrate transporter"/>
    <property type="match status" value="1"/>
</dbReference>
<organism evidence="7 8">
    <name type="scientific">Fodinicola feengrottensis</name>
    <dbReference type="NCBI Taxonomy" id="435914"/>
    <lineage>
        <taxon>Bacteria</taxon>
        <taxon>Bacillati</taxon>
        <taxon>Actinomycetota</taxon>
        <taxon>Actinomycetes</taxon>
        <taxon>Mycobacteriales</taxon>
        <taxon>Fodinicola</taxon>
    </lineage>
</organism>
<evidence type="ECO:0000313" key="8">
    <source>
        <dbReference type="Proteomes" id="UP001500618"/>
    </source>
</evidence>
<feature type="transmembrane region" description="Helical" evidence="5">
    <location>
        <begin position="392"/>
        <end position="414"/>
    </location>
</feature>
<feature type="transmembrane region" description="Helical" evidence="5">
    <location>
        <begin position="325"/>
        <end position="341"/>
    </location>
</feature>
<feature type="transmembrane region" description="Helical" evidence="5">
    <location>
        <begin position="519"/>
        <end position="538"/>
    </location>
</feature>
<evidence type="ECO:0000256" key="4">
    <source>
        <dbReference type="ARBA" id="ARBA00023136"/>
    </source>
</evidence>
<dbReference type="RefSeq" id="WP_344309138.1">
    <property type="nucleotide sequence ID" value="NZ_BAAANY010000008.1"/>
</dbReference>
<evidence type="ECO:0000256" key="3">
    <source>
        <dbReference type="ARBA" id="ARBA00022989"/>
    </source>
</evidence>
<feature type="transmembrane region" description="Helical" evidence="5">
    <location>
        <begin position="254"/>
        <end position="280"/>
    </location>
</feature>
<proteinExistence type="predicted"/>
<feature type="domain" description="Major facilitator superfamily (MFS) profile" evidence="6">
    <location>
        <begin position="37"/>
        <end position="457"/>
    </location>
</feature>
<dbReference type="Gene3D" id="1.20.1250.20">
    <property type="entry name" value="MFS general substrate transporter like domains"/>
    <property type="match status" value="2"/>
</dbReference>
<gene>
    <name evidence="7" type="ORF">GCM10009765_19630</name>
</gene>
<keyword evidence="8" id="KW-1185">Reference proteome</keyword>
<evidence type="ECO:0000256" key="5">
    <source>
        <dbReference type="SAM" id="Phobius"/>
    </source>
</evidence>
<feature type="transmembrane region" description="Helical" evidence="5">
    <location>
        <begin position="161"/>
        <end position="180"/>
    </location>
</feature>
<comment type="subcellular location">
    <subcellularLocation>
        <location evidence="1">Cell membrane</location>
        <topology evidence="1">Multi-pass membrane protein</topology>
    </subcellularLocation>
</comment>
<evidence type="ECO:0000259" key="6">
    <source>
        <dbReference type="PROSITE" id="PS50850"/>
    </source>
</evidence>
<feature type="transmembrane region" description="Helical" evidence="5">
    <location>
        <begin position="100"/>
        <end position="119"/>
    </location>
</feature>
<feature type="transmembrane region" description="Helical" evidence="5">
    <location>
        <begin position="300"/>
        <end position="318"/>
    </location>
</feature>
<accession>A0ABN2GF96</accession>
<dbReference type="PROSITE" id="PS50850">
    <property type="entry name" value="MFS"/>
    <property type="match status" value="1"/>
</dbReference>
<feature type="transmembrane region" description="Helical" evidence="5">
    <location>
        <begin position="125"/>
        <end position="149"/>
    </location>
</feature>
<dbReference type="EMBL" id="BAAANY010000008">
    <property type="protein sequence ID" value="GAA1670302.1"/>
    <property type="molecule type" value="Genomic_DNA"/>
</dbReference>
<keyword evidence="4 5" id="KW-0472">Membrane</keyword>
<comment type="caution">
    <text evidence="7">The sequence shown here is derived from an EMBL/GenBank/DDBJ whole genome shotgun (WGS) entry which is preliminary data.</text>
</comment>
<protein>
    <recommendedName>
        <fullName evidence="6">Major facilitator superfamily (MFS) profile domain-containing protein</fullName>
    </recommendedName>
</protein>
<feature type="transmembrane region" description="Helical" evidence="5">
    <location>
        <begin position="353"/>
        <end position="372"/>
    </location>
</feature>
<dbReference type="Pfam" id="PF07690">
    <property type="entry name" value="MFS_1"/>
    <property type="match status" value="1"/>
</dbReference>
<dbReference type="InterPro" id="IPR020846">
    <property type="entry name" value="MFS_dom"/>
</dbReference>
<dbReference type="InterPro" id="IPR011701">
    <property type="entry name" value="MFS"/>
</dbReference>
<name>A0ABN2GF96_9ACTN</name>
<feature type="transmembrane region" description="Helical" evidence="5">
    <location>
        <begin position="192"/>
        <end position="212"/>
    </location>
</feature>